<dbReference type="AlphaFoldDB" id="A0A6C0ESX5"/>
<protein>
    <recommendedName>
        <fullName evidence="5">Aromatic amino acid beta-eliminating lyase/threonine aldolase domain-containing protein</fullName>
    </recommendedName>
</protein>
<sequence length="354" mass="39304">MIDLRSDTVTQPSYEMRKSTLDCLVGDDVYGEDQTIHLLQKRAAKMFNKEDALFFPSGTMSNLTAILSWSSKRGSEIIVGDKSHIFLYEQSGASQFGGISLRTLPNLPDGTMDIENINISIRDNDIHEPTTSLICIENTHNACGGQVLPIKFLQDLKTLSLDKNIPIHLDGARIWNALTYMNESPYKIGELVDSLTVCLSKGLGAPIGSLLIGTKEFIEKAKRIRKALGGGMRQVGILGAMGLVALDNFDDGIILNDHIRSKKIADIIGLLHSFQVKYPVVTNIIFIDILSYDKSWKKEEISTNVALLFKDKGIRVSAWSPEVIRLVIHKDVNDTDIDYIIKSITEISHLLSTM</sequence>
<evidence type="ECO:0000256" key="4">
    <source>
        <dbReference type="ARBA" id="ARBA00023239"/>
    </source>
</evidence>
<dbReference type="GO" id="GO:0006545">
    <property type="term" value="P:glycine biosynthetic process"/>
    <property type="evidence" value="ECO:0007669"/>
    <property type="project" value="TreeGrafter"/>
</dbReference>
<organism evidence="6">
    <name type="scientific">viral metagenome</name>
    <dbReference type="NCBI Taxonomy" id="1070528"/>
    <lineage>
        <taxon>unclassified sequences</taxon>
        <taxon>metagenomes</taxon>
        <taxon>organismal metagenomes</taxon>
    </lineage>
</organism>
<dbReference type="GO" id="GO:0005829">
    <property type="term" value="C:cytosol"/>
    <property type="evidence" value="ECO:0007669"/>
    <property type="project" value="TreeGrafter"/>
</dbReference>
<comment type="cofactor">
    <cofactor evidence="1">
        <name>pyridoxal 5'-phosphate</name>
        <dbReference type="ChEBI" id="CHEBI:597326"/>
    </cofactor>
</comment>
<evidence type="ECO:0000313" key="6">
    <source>
        <dbReference type="EMBL" id="QHT31613.1"/>
    </source>
</evidence>
<keyword evidence="3" id="KW-0663">Pyridoxal phosphate</keyword>
<dbReference type="PIRSF" id="PIRSF017617">
    <property type="entry name" value="Thr_aldolase"/>
    <property type="match status" value="1"/>
</dbReference>
<dbReference type="InterPro" id="IPR015424">
    <property type="entry name" value="PyrdxlP-dep_Trfase"/>
</dbReference>
<dbReference type="NCBIfam" id="NF041359">
    <property type="entry name" value="GntG_guanitoxin"/>
    <property type="match status" value="1"/>
</dbReference>
<dbReference type="Gene3D" id="3.40.640.10">
    <property type="entry name" value="Type I PLP-dependent aspartate aminotransferase-like (Major domain)"/>
    <property type="match status" value="1"/>
</dbReference>
<dbReference type="GO" id="GO:0008732">
    <property type="term" value="F:L-allo-threonine aldolase activity"/>
    <property type="evidence" value="ECO:0007669"/>
    <property type="project" value="TreeGrafter"/>
</dbReference>
<evidence type="ECO:0000256" key="2">
    <source>
        <dbReference type="ARBA" id="ARBA00006966"/>
    </source>
</evidence>
<dbReference type="FunFam" id="3.40.640.10:FF:000030">
    <property type="entry name" value="Low-specificity L-threonine aldolase"/>
    <property type="match status" value="1"/>
</dbReference>
<proteinExistence type="inferred from homology"/>
<feature type="domain" description="Aromatic amino acid beta-eliminating lyase/threonine aldolase" evidence="5">
    <location>
        <begin position="3"/>
        <end position="285"/>
    </location>
</feature>
<keyword evidence="4" id="KW-0456">Lyase</keyword>
<name>A0A6C0ESX5_9ZZZZ</name>
<comment type="similarity">
    <text evidence="2">Belongs to the threonine aldolase family.</text>
</comment>
<dbReference type="EMBL" id="MN738924">
    <property type="protein sequence ID" value="QHT31613.1"/>
    <property type="molecule type" value="Genomic_DNA"/>
</dbReference>
<accession>A0A6C0ESX5</accession>
<dbReference type="GO" id="GO:0006567">
    <property type="term" value="P:L-threonine catabolic process"/>
    <property type="evidence" value="ECO:0007669"/>
    <property type="project" value="TreeGrafter"/>
</dbReference>
<evidence type="ECO:0000256" key="3">
    <source>
        <dbReference type="ARBA" id="ARBA00022898"/>
    </source>
</evidence>
<dbReference type="InterPro" id="IPR023603">
    <property type="entry name" value="Low_specificity_L-TA-like"/>
</dbReference>
<dbReference type="PANTHER" id="PTHR48097:SF9">
    <property type="entry name" value="L-THREONINE ALDOLASE"/>
    <property type="match status" value="1"/>
</dbReference>
<dbReference type="PANTHER" id="PTHR48097">
    <property type="entry name" value="L-THREONINE ALDOLASE-RELATED"/>
    <property type="match status" value="1"/>
</dbReference>
<evidence type="ECO:0000256" key="1">
    <source>
        <dbReference type="ARBA" id="ARBA00001933"/>
    </source>
</evidence>
<dbReference type="SUPFAM" id="SSF53383">
    <property type="entry name" value="PLP-dependent transferases"/>
    <property type="match status" value="1"/>
</dbReference>
<dbReference type="InterPro" id="IPR015421">
    <property type="entry name" value="PyrdxlP-dep_Trfase_major"/>
</dbReference>
<dbReference type="Gene3D" id="3.90.1150.10">
    <property type="entry name" value="Aspartate Aminotransferase, domain 1"/>
    <property type="match status" value="1"/>
</dbReference>
<dbReference type="InterPro" id="IPR001597">
    <property type="entry name" value="ArAA_b-elim_lyase/Thr_aldolase"/>
</dbReference>
<reference evidence="6" key="1">
    <citation type="journal article" date="2020" name="Nature">
        <title>Giant virus diversity and host interactions through global metagenomics.</title>
        <authorList>
            <person name="Schulz F."/>
            <person name="Roux S."/>
            <person name="Paez-Espino D."/>
            <person name="Jungbluth S."/>
            <person name="Walsh D.A."/>
            <person name="Denef V.J."/>
            <person name="McMahon K.D."/>
            <person name="Konstantinidis K.T."/>
            <person name="Eloe-Fadrosh E.A."/>
            <person name="Kyrpides N.C."/>
            <person name="Woyke T."/>
        </authorList>
    </citation>
    <scope>NUCLEOTIDE SEQUENCE</scope>
    <source>
        <strain evidence="6">GVMAG-M-3300009155-48</strain>
    </source>
</reference>
<evidence type="ECO:0000259" key="5">
    <source>
        <dbReference type="Pfam" id="PF01212"/>
    </source>
</evidence>
<dbReference type="Pfam" id="PF01212">
    <property type="entry name" value="Beta_elim_lyase"/>
    <property type="match status" value="1"/>
</dbReference>
<dbReference type="InterPro" id="IPR015422">
    <property type="entry name" value="PyrdxlP-dep_Trfase_small"/>
</dbReference>